<dbReference type="AlphaFoldDB" id="F4EVG8"/>
<gene>
    <name evidence="1" type="ordered locus">Selsp_1859</name>
</gene>
<dbReference type="Proteomes" id="UP000011124">
    <property type="component" value="Chromosome"/>
</dbReference>
<dbReference type="HOGENOM" id="CLU_1676644_0_0_9"/>
<evidence type="ECO:0000313" key="1">
    <source>
        <dbReference type="EMBL" id="AEC00814.1"/>
    </source>
</evidence>
<name>F4EVG8_SELS3</name>
<accession>F4EVG8</accession>
<organism evidence="1 2">
    <name type="scientific">Selenomonas sputigena (strain ATCC 35185 / DSM 20758 / CCUG 44933 / VPI D19B-28)</name>
    <dbReference type="NCBI Taxonomy" id="546271"/>
    <lineage>
        <taxon>Bacteria</taxon>
        <taxon>Bacillati</taxon>
        <taxon>Bacillota</taxon>
        <taxon>Negativicutes</taxon>
        <taxon>Selenomonadales</taxon>
        <taxon>Selenomonadaceae</taxon>
        <taxon>Selenomonas</taxon>
    </lineage>
</organism>
<proteinExistence type="predicted"/>
<protein>
    <submittedName>
        <fullName evidence="1">Uncharacterized protein</fullName>
    </submittedName>
</protein>
<evidence type="ECO:0000313" key="2">
    <source>
        <dbReference type="Proteomes" id="UP000011124"/>
    </source>
</evidence>
<reference evidence="1 2" key="1">
    <citation type="submission" date="2011-04" db="EMBL/GenBank/DDBJ databases">
        <title>The complete genome of Selenomonas sputigena DSM 20758.</title>
        <authorList>
            <consortium name="US DOE Joint Genome Institute (JGI-PGF)"/>
            <person name="Lucas S."/>
            <person name="Copeland A."/>
            <person name="Lapidus A."/>
            <person name="Bruce D."/>
            <person name="Goodwin L."/>
            <person name="Pitluck S."/>
            <person name="Peters L."/>
            <person name="Kyrpides N."/>
            <person name="Mavromatis K."/>
            <person name="Ivanova N."/>
            <person name="Ovchinnikova G."/>
            <person name="Teshima H."/>
            <person name="Detter J.C."/>
            <person name="Tapia R."/>
            <person name="Han C."/>
            <person name="Land M."/>
            <person name="Hauser L."/>
            <person name="Markowitz V."/>
            <person name="Cheng J.-F."/>
            <person name="Hugenholtz P."/>
            <person name="Woyke T."/>
            <person name="Wu D."/>
            <person name="Gronow S."/>
            <person name="Wellnitz S."/>
            <person name="Schneider S."/>
            <person name="Klenk H.-P."/>
            <person name="Eisen J.A."/>
        </authorList>
    </citation>
    <scope>NUCLEOTIDE SEQUENCE [LARGE SCALE GENOMIC DNA]</scope>
    <source>
        <strain evidence="2">ATCC 35185 / DSM 20758 / VPI D19B-28</strain>
    </source>
</reference>
<dbReference type="EMBL" id="CP002637">
    <property type="protein sequence ID" value="AEC00814.1"/>
    <property type="molecule type" value="Genomic_DNA"/>
</dbReference>
<dbReference type="KEGG" id="ssg:Selsp_1859"/>
<sequence>MARLDECGMASAFALAAVLLLLAGTAALLVLSGHNRLAAREAVQTTRLLEAARSGVRLGAAQLEEVAALRRQLEEGAAEVEAASGLLETNDAFYRVTAKRLPTEDTTDGAAYLLTAASWPRAGSERQAAAEISGKRAYAAALYRLDGTRLSFVRWER</sequence>
<keyword evidence="2" id="KW-1185">Reference proteome</keyword>
<dbReference type="RefSeq" id="WP_013740978.1">
    <property type="nucleotide sequence ID" value="NC_015437.1"/>
</dbReference>